<feature type="region of interest" description="Disordered" evidence="1">
    <location>
        <begin position="48"/>
        <end position="110"/>
    </location>
</feature>
<sequence length="176" mass="20345">MTTQIMECSSHQLTVWRQQYFRVQANAHTGWLEGIAWDQERLPTLGVRDKTASLTPNDTTSNSDLSGNEQARTEGSTSFQTKVDPTIVRRNESEENKRRKANQREQDRRRTEALNLAFARLRASLPSVPRDTKLSKLRTLRFAIAYIQHLQAVAQTEGHQHYLYDFPSSYQNHQVD</sequence>
<dbReference type="PROSITE" id="PS50888">
    <property type="entry name" value="BHLH"/>
    <property type="match status" value="1"/>
</dbReference>
<dbReference type="GO" id="GO:0000981">
    <property type="term" value="F:DNA-binding transcription factor activity, RNA polymerase II-specific"/>
    <property type="evidence" value="ECO:0007669"/>
    <property type="project" value="TreeGrafter"/>
</dbReference>
<dbReference type="GO" id="GO:0046983">
    <property type="term" value="F:protein dimerization activity"/>
    <property type="evidence" value="ECO:0007669"/>
    <property type="project" value="InterPro"/>
</dbReference>
<dbReference type="Pfam" id="PF00010">
    <property type="entry name" value="HLH"/>
    <property type="match status" value="1"/>
</dbReference>
<dbReference type="InterPro" id="IPR050283">
    <property type="entry name" value="E-box_TF_Regulators"/>
</dbReference>
<dbReference type="PANTHER" id="PTHR23349">
    <property type="entry name" value="BASIC HELIX-LOOP-HELIX TRANSCRIPTION FACTOR, TWIST"/>
    <property type="match status" value="1"/>
</dbReference>
<evidence type="ECO:0000256" key="1">
    <source>
        <dbReference type="SAM" id="MobiDB-lite"/>
    </source>
</evidence>
<dbReference type="InterPro" id="IPR011598">
    <property type="entry name" value="bHLH_dom"/>
</dbReference>
<dbReference type="SUPFAM" id="SSF47459">
    <property type="entry name" value="HLH, helix-loop-helix DNA-binding domain"/>
    <property type="match status" value="1"/>
</dbReference>
<feature type="domain" description="BHLH" evidence="2">
    <location>
        <begin position="98"/>
        <end position="150"/>
    </location>
</feature>
<dbReference type="SMART" id="SM00353">
    <property type="entry name" value="HLH"/>
    <property type="match status" value="1"/>
</dbReference>
<dbReference type="PANTHER" id="PTHR23349:SF111">
    <property type="entry name" value="BHLH DOMAIN-CONTAINING PROTEIN"/>
    <property type="match status" value="1"/>
</dbReference>
<protein>
    <submittedName>
        <fullName evidence="3">BHLH domain-containing protein</fullName>
    </submittedName>
</protein>
<evidence type="ECO:0000313" key="3">
    <source>
        <dbReference type="WBParaSite" id="MCU_001111-RA"/>
    </source>
</evidence>
<dbReference type="WBParaSite" id="MCU_001111-RA">
    <property type="protein sequence ID" value="MCU_001111-RA"/>
    <property type="gene ID" value="MCU_001111"/>
</dbReference>
<dbReference type="AlphaFoldDB" id="A0A5K3ELM6"/>
<dbReference type="CDD" id="cd11390">
    <property type="entry name" value="bHLH_TS"/>
    <property type="match status" value="1"/>
</dbReference>
<proteinExistence type="predicted"/>
<reference evidence="3" key="1">
    <citation type="submission" date="2019-11" db="UniProtKB">
        <authorList>
            <consortium name="WormBaseParasite"/>
        </authorList>
    </citation>
    <scope>IDENTIFICATION</scope>
</reference>
<dbReference type="Gene3D" id="4.10.280.10">
    <property type="entry name" value="Helix-loop-helix DNA-binding domain"/>
    <property type="match status" value="1"/>
</dbReference>
<name>A0A5K3ELM6_MESCO</name>
<evidence type="ECO:0000259" key="2">
    <source>
        <dbReference type="PROSITE" id="PS50888"/>
    </source>
</evidence>
<dbReference type="InterPro" id="IPR036638">
    <property type="entry name" value="HLH_DNA-bd_sf"/>
</dbReference>
<dbReference type="GO" id="GO:0032502">
    <property type="term" value="P:developmental process"/>
    <property type="evidence" value="ECO:0007669"/>
    <property type="project" value="TreeGrafter"/>
</dbReference>
<accession>A0A5K3ELM6</accession>
<organism evidence="3">
    <name type="scientific">Mesocestoides corti</name>
    <name type="common">Flatworm</name>
    <dbReference type="NCBI Taxonomy" id="53468"/>
    <lineage>
        <taxon>Eukaryota</taxon>
        <taxon>Metazoa</taxon>
        <taxon>Spiralia</taxon>
        <taxon>Lophotrochozoa</taxon>
        <taxon>Platyhelminthes</taxon>
        <taxon>Cestoda</taxon>
        <taxon>Eucestoda</taxon>
        <taxon>Cyclophyllidea</taxon>
        <taxon>Mesocestoididae</taxon>
        <taxon>Mesocestoides</taxon>
    </lineage>
</organism>
<feature type="compositionally biased region" description="Basic and acidic residues" evidence="1">
    <location>
        <begin position="87"/>
        <end position="110"/>
    </location>
</feature>
<dbReference type="GO" id="GO:0000977">
    <property type="term" value="F:RNA polymerase II transcription regulatory region sequence-specific DNA binding"/>
    <property type="evidence" value="ECO:0007669"/>
    <property type="project" value="TreeGrafter"/>
</dbReference>
<feature type="compositionally biased region" description="Polar residues" evidence="1">
    <location>
        <begin position="52"/>
        <end position="83"/>
    </location>
</feature>